<dbReference type="InterPro" id="IPR050256">
    <property type="entry name" value="Glycosyltransferase_2"/>
</dbReference>
<dbReference type="OrthoDB" id="9802632at2"/>
<name>A0A2A9DPS0_9CORY</name>
<dbReference type="SUPFAM" id="SSF53448">
    <property type="entry name" value="Nucleotide-diphospho-sugar transferases"/>
    <property type="match status" value="1"/>
</dbReference>
<comment type="caution">
    <text evidence="3">The sequence shown here is derived from an EMBL/GenBank/DDBJ whole genome shotgun (WGS) entry which is preliminary data.</text>
</comment>
<comment type="similarity">
    <text evidence="1">Belongs to the glycosyltransferase 2 family.</text>
</comment>
<feature type="domain" description="Glycosyltransferase 2-like" evidence="2">
    <location>
        <begin position="12"/>
        <end position="124"/>
    </location>
</feature>
<dbReference type="Pfam" id="PF00535">
    <property type="entry name" value="Glycos_transf_2"/>
    <property type="match status" value="1"/>
</dbReference>
<evidence type="ECO:0000313" key="4">
    <source>
        <dbReference type="Proteomes" id="UP000221653"/>
    </source>
</evidence>
<dbReference type="InterPro" id="IPR029044">
    <property type="entry name" value="Nucleotide-diphossugar_trans"/>
</dbReference>
<dbReference type="STRING" id="1724.GCA_001044175_02354"/>
<dbReference type="AlphaFoldDB" id="A0A2A9DPS0"/>
<dbReference type="InterPro" id="IPR001173">
    <property type="entry name" value="Glyco_trans_2-like"/>
</dbReference>
<accession>A0A2A9DPS0</accession>
<sequence>MTPLPDGEVTVSVVIPCYNDAGFLQRVLGALANQTTRPHQIIVVDNNSTDATRAVAEAFQSAYYITEPRQGIPPAAATGYDAATGTVIVRIDADTLPAPTFIADVTRMWERIHADNVWATKRTVAATGTALFGTPTWYTRLISTAYLGAYYATTGSALGHYPLFGTNFSMLTSWWRDIRTDLDTTVEEVHDDLHLSFAIRPGETVWLQRDLTVEMDTRALRGGAQLVRRFRRGFRTMFLNFRMQPPWRRLAQRGQLPGNLGKVAAHD</sequence>
<evidence type="ECO:0000313" key="3">
    <source>
        <dbReference type="EMBL" id="PFG27920.1"/>
    </source>
</evidence>
<dbReference type="EMBL" id="PDJF01000001">
    <property type="protein sequence ID" value="PFG27920.1"/>
    <property type="molecule type" value="Genomic_DNA"/>
</dbReference>
<dbReference type="PANTHER" id="PTHR48090">
    <property type="entry name" value="UNDECAPRENYL-PHOSPHATE 4-DEOXY-4-FORMAMIDO-L-ARABINOSE TRANSFERASE-RELATED"/>
    <property type="match status" value="1"/>
</dbReference>
<reference evidence="3 4" key="1">
    <citation type="submission" date="2017-10" db="EMBL/GenBank/DDBJ databases">
        <title>Sequencing the genomes of 1000 actinobacteria strains.</title>
        <authorList>
            <person name="Klenk H.-P."/>
        </authorList>
    </citation>
    <scope>NUCLEOTIDE SEQUENCE [LARGE SCALE GENOMIC DNA]</scope>
    <source>
        <strain evidence="3 4">DSM 20688</strain>
    </source>
</reference>
<keyword evidence="3" id="KW-0808">Transferase</keyword>
<dbReference type="Proteomes" id="UP000221653">
    <property type="component" value="Unassembled WGS sequence"/>
</dbReference>
<keyword evidence="4" id="KW-1185">Reference proteome</keyword>
<dbReference type="RefSeq" id="WP_098388930.1">
    <property type="nucleotide sequence ID" value="NZ_LS483404.1"/>
</dbReference>
<protein>
    <submittedName>
        <fullName evidence="3">Glycosyltransferase involved in cell wall biosynthesis</fullName>
    </submittedName>
</protein>
<proteinExistence type="inferred from homology"/>
<dbReference type="CDD" id="cd00761">
    <property type="entry name" value="Glyco_tranf_GTA_type"/>
    <property type="match status" value="1"/>
</dbReference>
<dbReference type="GO" id="GO:0016740">
    <property type="term" value="F:transferase activity"/>
    <property type="evidence" value="ECO:0007669"/>
    <property type="project" value="UniProtKB-KW"/>
</dbReference>
<evidence type="ECO:0000259" key="2">
    <source>
        <dbReference type="Pfam" id="PF00535"/>
    </source>
</evidence>
<organism evidence="3 4">
    <name type="scientific">Corynebacterium renale</name>
    <dbReference type="NCBI Taxonomy" id="1724"/>
    <lineage>
        <taxon>Bacteria</taxon>
        <taxon>Bacillati</taxon>
        <taxon>Actinomycetota</taxon>
        <taxon>Actinomycetes</taxon>
        <taxon>Mycobacteriales</taxon>
        <taxon>Corynebacteriaceae</taxon>
        <taxon>Corynebacterium</taxon>
    </lineage>
</organism>
<dbReference type="PANTHER" id="PTHR48090:SF7">
    <property type="entry name" value="RFBJ PROTEIN"/>
    <property type="match status" value="1"/>
</dbReference>
<dbReference type="Gene3D" id="3.90.550.10">
    <property type="entry name" value="Spore Coat Polysaccharide Biosynthesis Protein SpsA, Chain A"/>
    <property type="match status" value="1"/>
</dbReference>
<evidence type="ECO:0000256" key="1">
    <source>
        <dbReference type="ARBA" id="ARBA00006739"/>
    </source>
</evidence>
<gene>
    <name evidence="3" type="ORF">ATK06_1002</name>
</gene>